<dbReference type="FunFam" id="3.30.160.60:FF:000130">
    <property type="entry name" value="Spalt-like transcription factor 4"/>
    <property type="match status" value="1"/>
</dbReference>
<dbReference type="Pfam" id="PF00096">
    <property type="entry name" value="zf-C2H2"/>
    <property type="match status" value="1"/>
</dbReference>
<reference evidence="13" key="2">
    <citation type="submission" date="2015-06" db="UniProtKB">
        <authorList>
            <consortium name="EnsemblMetazoa"/>
        </authorList>
    </citation>
    <scope>IDENTIFICATION</scope>
</reference>
<protein>
    <recommendedName>
        <fullName evidence="12">C2H2-type domain-containing protein</fullName>
    </recommendedName>
</protein>
<keyword evidence="8" id="KW-0539">Nucleus</keyword>
<dbReference type="Proteomes" id="UP000015102">
    <property type="component" value="Unassembled WGS sequence"/>
</dbReference>
<evidence type="ECO:0000256" key="2">
    <source>
        <dbReference type="ARBA" id="ARBA00022723"/>
    </source>
</evidence>
<dbReference type="HOGENOM" id="CLU_1387336_0_0_1"/>
<keyword evidence="14" id="KW-1185">Reference proteome</keyword>
<dbReference type="FunFam" id="3.30.160.60:FF:000446">
    <property type="entry name" value="Zinc finger protein"/>
    <property type="match status" value="1"/>
</dbReference>
<reference evidence="14" key="1">
    <citation type="submission" date="2013-02" db="EMBL/GenBank/DDBJ databases">
        <authorList>
            <person name="Hughes D."/>
        </authorList>
    </citation>
    <scope>NUCLEOTIDE SEQUENCE</scope>
    <source>
        <strain>Durham</strain>
        <strain evidence="14">NC isolate 2 -- Noor lab</strain>
    </source>
</reference>
<evidence type="ECO:0000256" key="4">
    <source>
        <dbReference type="ARBA" id="ARBA00022771"/>
    </source>
</evidence>
<feature type="domain" description="C2H2-type" evidence="12">
    <location>
        <begin position="60"/>
        <end position="87"/>
    </location>
</feature>
<keyword evidence="7" id="KW-0804">Transcription</keyword>
<dbReference type="InterPro" id="IPR036236">
    <property type="entry name" value="Znf_C2H2_sf"/>
</dbReference>
<evidence type="ECO:0000313" key="14">
    <source>
        <dbReference type="Proteomes" id="UP000015102"/>
    </source>
</evidence>
<organism evidence="13 14">
    <name type="scientific">Megaselia scalaris</name>
    <name type="common">Humpbacked fly</name>
    <name type="synonym">Phora scalaris</name>
    <dbReference type="NCBI Taxonomy" id="36166"/>
    <lineage>
        <taxon>Eukaryota</taxon>
        <taxon>Metazoa</taxon>
        <taxon>Ecdysozoa</taxon>
        <taxon>Arthropoda</taxon>
        <taxon>Hexapoda</taxon>
        <taxon>Insecta</taxon>
        <taxon>Pterygota</taxon>
        <taxon>Neoptera</taxon>
        <taxon>Endopterygota</taxon>
        <taxon>Diptera</taxon>
        <taxon>Brachycera</taxon>
        <taxon>Muscomorpha</taxon>
        <taxon>Platypezoidea</taxon>
        <taxon>Phoridae</taxon>
        <taxon>Megaseliini</taxon>
        <taxon>Megaselia</taxon>
    </lineage>
</organism>
<proteinExistence type="inferred from homology"/>
<evidence type="ECO:0000256" key="3">
    <source>
        <dbReference type="ARBA" id="ARBA00022737"/>
    </source>
</evidence>
<feature type="domain" description="C2H2-type" evidence="12">
    <location>
        <begin position="32"/>
        <end position="59"/>
    </location>
</feature>
<evidence type="ECO:0000256" key="8">
    <source>
        <dbReference type="ARBA" id="ARBA00023242"/>
    </source>
</evidence>
<evidence type="ECO:0000256" key="9">
    <source>
        <dbReference type="ARBA" id="ARBA00038474"/>
    </source>
</evidence>
<feature type="region of interest" description="Disordered" evidence="11">
    <location>
        <begin position="176"/>
        <end position="197"/>
    </location>
</feature>
<dbReference type="EnsemblMetazoa" id="MESCA004132-RA">
    <property type="protein sequence ID" value="MESCA004132-PA"/>
    <property type="gene ID" value="MESCA004132"/>
</dbReference>
<dbReference type="SMART" id="SM00355">
    <property type="entry name" value="ZnF_C2H2"/>
    <property type="match status" value="2"/>
</dbReference>
<keyword evidence="6" id="KW-0805">Transcription regulation</keyword>
<accession>T1GKV1</accession>
<dbReference type="GO" id="GO:0008270">
    <property type="term" value="F:zinc ion binding"/>
    <property type="evidence" value="ECO:0007669"/>
    <property type="project" value="UniProtKB-KW"/>
</dbReference>
<comment type="similarity">
    <text evidence="9">Belongs to the sal C2H2-type zinc-finger protein family.</text>
</comment>
<dbReference type="PANTHER" id="PTHR23233:SF84">
    <property type="entry name" value="FI23031P1"/>
    <property type="match status" value="1"/>
</dbReference>
<sequence>ALVSPQEILPDVPQLQGDVHQINNIDSINQKHYCTICRRNFSSSSALQIHMRTHTGDKPFRCHVCQKAFTTKGNLKVHMGTHMWSNPASRRGRRMSLEIPLQRPHIPSQQDEMLPRRPPDFYPYPYMPHFPFNGISGAKLPNLLPFAPFVAPPFGIHGLPSFEESAHKVKDLWRNGPNGVIKKEIDDEENGQVNQTE</sequence>
<keyword evidence="2" id="KW-0479">Metal-binding</keyword>
<keyword evidence="4 10" id="KW-0863">Zinc-finger</keyword>
<dbReference type="InterPro" id="IPR022755">
    <property type="entry name" value="Znf_C2H2_jaz"/>
</dbReference>
<dbReference type="SUPFAM" id="SSF57667">
    <property type="entry name" value="beta-beta-alpha zinc fingers"/>
    <property type="match status" value="1"/>
</dbReference>
<keyword evidence="3" id="KW-0677">Repeat</keyword>
<dbReference type="Pfam" id="PF12171">
    <property type="entry name" value="zf-C2H2_jaz"/>
    <property type="match status" value="1"/>
</dbReference>
<evidence type="ECO:0000256" key="11">
    <source>
        <dbReference type="SAM" id="MobiDB-lite"/>
    </source>
</evidence>
<dbReference type="STRING" id="36166.T1GKV1"/>
<dbReference type="GO" id="GO:0000978">
    <property type="term" value="F:RNA polymerase II cis-regulatory region sequence-specific DNA binding"/>
    <property type="evidence" value="ECO:0007669"/>
    <property type="project" value="TreeGrafter"/>
</dbReference>
<keyword evidence="5" id="KW-0862">Zinc</keyword>
<dbReference type="AlphaFoldDB" id="T1GKV1"/>
<name>T1GKV1_MEGSC</name>
<dbReference type="PROSITE" id="PS50157">
    <property type="entry name" value="ZINC_FINGER_C2H2_2"/>
    <property type="match status" value="2"/>
</dbReference>
<evidence type="ECO:0000256" key="5">
    <source>
        <dbReference type="ARBA" id="ARBA00022833"/>
    </source>
</evidence>
<evidence type="ECO:0000313" key="13">
    <source>
        <dbReference type="EnsemblMetazoa" id="MESCA004132-PA"/>
    </source>
</evidence>
<dbReference type="Gene3D" id="3.30.160.60">
    <property type="entry name" value="Classic Zinc Finger"/>
    <property type="match status" value="2"/>
</dbReference>
<evidence type="ECO:0000256" key="10">
    <source>
        <dbReference type="PROSITE-ProRule" id="PRU00042"/>
    </source>
</evidence>
<dbReference type="GO" id="GO:0000981">
    <property type="term" value="F:DNA-binding transcription factor activity, RNA polymerase II-specific"/>
    <property type="evidence" value="ECO:0007669"/>
    <property type="project" value="TreeGrafter"/>
</dbReference>
<dbReference type="InterPro" id="IPR013087">
    <property type="entry name" value="Znf_C2H2_type"/>
</dbReference>
<evidence type="ECO:0000256" key="7">
    <source>
        <dbReference type="ARBA" id="ARBA00023163"/>
    </source>
</evidence>
<dbReference type="PANTHER" id="PTHR23233">
    <property type="entry name" value="SAL-LIKE PROTEIN"/>
    <property type="match status" value="1"/>
</dbReference>
<evidence type="ECO:0000256" key="6">
    <source>
        <dbReference type="ARBA" id="ARBA00023015"/>
    </source>
</evidence>
<dbReference type="GO" id="GO:0005634">
    <property type="term" value="C:nucleus"/>
    <property type="evidence" value="ECO:0007669"/>
    <property type="project" value="UniProtKB-SubCell"/>
</dbReference>
<comment type="subcellular location">
    <subcellularLocation>
        <location evidence="1">Nucleus</location>
    </subcellularLocation>
</comment>
<dbReference type="InterPro" id="IPR051565">
    <property type="entry name" value="Sal_C2H2-zinc-finger"/>
</dbReference>
<evidence type="ECO:0000259" key="12">
    <source>
        <dbReference type="PROSITE" id="PS50157"/>
    </source>
</evidence>
<evidence type="ECO:0000256" key="1">
    <source>
        <dbReference type="ARBA" id="ARBA00004123"/>
    </source>
</evidence>
<dbReference type="EMBL" id="CAQQ02172089">
    <property type="status" value="NOT_ANNOTATED_CDS"/>
    <property type="molecule type" value="Genomic_DNA"/>
</dbReference>
<dbReference type="PROSITE" id="PS00028">
    <property type="entry name" value="ZINC_FINGER_C2H2_1"/>
    <property type="match status" value="2"/>
</dbReference>